<dbReference type="OrthoDB" id="1158011at2759"/>
<keyword evidence="9" id="KW-1133">Transmembrane helix</keyword>
<evidence type="ECO:0000256" key="4">
    <source>
        <dbReference type="ARBA" id="ARBA00022692"/>
    </source>
</evidence>
<dbReference type="GO" id="GO:0061631">
    <property type="term" value="F:ubiquitin conjugating enzyme activity"/>
    <property type="evidence" value="ECO:0007669"/>
    <property type="project" value="UniProtKB-EC"/>
</dbReference>
<gene>
    <name evidence="15" type="ORF">M413DRAFT_244583</name>
</gene>
<evidence type="ECO:0000256" key="9">
    <source>
        <dbReference type="ARBA" id="ARBA00022989"/>
    </source>
</evidence>
<evidence type="ECO:0000256" key="10">
    <source>
        <dbReference type="ARBA" id="ARBA00023136"/>
    </source>
</evidence>
<dbReference type="SMART" id="SM00212">
    <property type="entry name" value="UBCc"/>
    <property type="match status" value="1"/>
</dbReference>
<proteinExistence type="predicted"/>
<keyword evidence="7" id="KW-0256">Endoplasmic reticulum</keyword>
<dbReference type="HOGENOM" id="CLU_041481_1_1_1"/>
<keyword evidence="10" id="KW-0472">Membrane</keyword>
<evidence type="ECO:0000256" key="1">
    <source>
        <dbReference type="ARBA" id="ARBA00004586"/>
    </source>
</evidence>
<evidence type="ECO:0000256" key="8">
    <source>
        <dbReference type="ARBA" id="ARBA00022840"/>
    </source>
</evidence>
<keyword evidence="4" id="KW-0812">Transmembrane</keyword>
<dbReference type="PROSITE" id="PS50127">
    <property type="entry name" value="UBC_2"/>
    <property type="match status" value="1"/>
</dbReference>
<dbReference type="GO" id="GO:0005524">
    <property type="term" value="F:ATP binding"/>
    <property type="evidence" value="ECO:0007669"/>
    <property type="project" value="UniProtKB-KW"/>
</dbReference>
<sequence length="238" mass="26624">MATKTAQKRLTKEFVAMQQDPPPYVWAMPEEKNILTWNFLIRGPPDSPFAGGEYHGVLLFPPEYPFKPPGIKMFTPSGRFYPDKKICFSMSDFHPASWNPAWSVATILTGLLSFMLSDEMTTGSVTTTDAYKRNAAAKSHRFNLESSKFKEAFPDYCTFLMRDLPNMGQKDRGKPDILEDAGKGAVVRPNSNADDPARNGAPAAPASPTTWRQLLYEKWRLCAFIALAVIVSRFSSRG</sequence>
<dbReference type="Proteomes" id="UP000053424">
    <property type="component" value="Unassembled WGS sequence"/>
</dbReference>
<name>A0A0C3C402_HEBCY</name>
<comment type="subcellular location">
    <subcellularLocation>
        <location evidence="1">Endoplasmic reticulum membrane</location>
    </subcellularLocation>
</comment>
<evidence type="ECO:0000256" key="13">
    <source>
        <dbReference type="SAM" id="MobiDB-lite"/>
    </source>
</evidence>
<keyword evidence="3" id="KW-0808">Transferase</keyword>
<evidence type="ECO:0000313" key="16">
    <source>
        <dbReference type="Proteomes" id="UP000053424"/>
    </source>
</evidence>
<reference evidence="16" key="2">
    <citation type="submission" date="2015-01" db="EMBL/GenBank/DDBJ databases">
        <title>Evolutionary Origins and Diversification of the Mycorrhizal Mutualists.</title>
        <authorList>
            <consortium name="DOE Joint Genome Institute"/>
            <consortium name="Mycorrhizal Genomics Consortium"/>
            <person name="Kohler A."/>
            <person name="Kuo A."/>
            <person name="Nagy L.G."/>
            <person name="Floudas D."/>
            <person name="Copeland A."/>
            <person name="Barry K.W."/>
            <person name="Cichocki N."/>
            <person name="Veneault-Fourrey C."/>
            <person name="LaButti K."/>
            <person name="Lindquist E.A."/>
            <person name="Lipzen A."/>
            <person name="Lundell T."/>
            <person name="Morin E."/>
            <person name="Murat C."/>
            <person name="Riley R."/>
            <person name="Ohm R."/>
            <person name="Sun H."/>
            <person name="Tunlid A."/>
            <person name="Henrissat B."/>
            <person name="Grigoriev I.V."/>
            <person name="Hibbett D.S."/>
            <person name="Martin F."/>
        </authorList>
    </citation>
    <scope>NUCLEOTIDE SEQUENCE [LARGE SCALE GENOMIC DNA]</scope>
    <source>
        <strain evidence="16">h7</strain>
    </source>
</reference>
<dbReference type="FunFam" id="3.10.110.10:FF:000023">
    <property type="entry name" value="Ubiquitin-conjugating enzyme E2 J2"/>
    <property type="match status" value="1"/>
</dbReference>
<evidence type="ECO:0000256" key="5">
    <source>
        <dbReference type="ARBA" id="ARBA00022741"/>
    </source>
</evidence>
<dbReference type="InterPro" id="IPR050113">
    <property type="entry name" value="Ub_conjugating_enzyme"/>
</dbReference>
<dbReference type="InterPro" id="IPR016135">
    <property type="entry name" value="UBQ-conjugating_enzyme/RWD"/>
</dbReference>
<dbReference type="Pfam" id="PF00179">
    <property type="entry name" value="UQ_con"/>
    <property type="match status" value="1"/>
</dbReference>
<accession>A0A0C3C402</accession>
<dbReference type="EC" id="2.3.2.23" evidence="2"/>
<keyword evidence="16" id="KW-1185">Reference proteome</keyword>
<dbReference type="CDD" id="cd23799">
    <property type="entry name" value="UBCc_UBE2J"/>
    <property type="match status" value="1"/>
</dbReference>
<feature type="domain" description="UBC core" evidence="14">
    <location>
        <begin position="5"/>
        <end position="162"/>
    </location>
</feature>
<dbReference type="STRING" id="686832.A0A0C3C402"/>
<evidence type="ECO:0000313" key="15">
    <source>
        <dbReference type="EMBL" id="KIM38326.1"/>
    </source>
</evidence>
<dbReference type="SUPFAM" id="SSF54495">
    <property type="entry name" value="UBC-like"/>
    <property type="match status" value="1"/>
</dbReference>
<dbReference type="GO" id="GO:0005789">
    <property type="term" value="C:endoplasmic reticulum membrane"/>
    <property type="evidence" value="ECO:0007669"/>
    <property type="project" value="UniProtKB-SubCell"/>
</dbReference>
<evidence type="ECO:0000259" key="14">
    <source>
        <dbReference type="PROSITE" id="PS50127"/>
    </source>
</evidence>
<protein>
    <recommendedName>
        <fullName evidence="11">Ubiquitin-conjugating enzyme E2 6</fullName>
        <ecNumber evidence="2">2.3.2.23</ecNumber>
    </recommendedName>
    <alternativeName>
        <fullName evidence="12">E2 ubiquitin-conjugating enzyme 6</fullName>
    </alternativeName>
</protein>
<reference evidence="15 16" key="1">
    <citation type="submission" date="2014-04" db="EMBL/GenBank/DDBJ databases">
        <authorList>
            <consortium name="DOE Joint Genome Institute"/>
            <person name="Kuo A."/>
            <person name="Gay G."/>
            <person name="Dore J."/>
            <person name="Kohler A."/>
            <person name="Nagy L.G."/>
            <person name="Floudas D."/>
            <person name="Copeland A."/>
            <person name="Barry K.W."/>
            <person name="Cichocki N."/>
            <person name="Veneault-Fourrey C."/>
            <person name="LaButti K."/>
            <person name="Lindquist E.A."/>
            <person name="Lipzen A."/>
            <person name="Lundell T."/>
            <person name="Morin E."/>
            <person name="Murat C."/>
            <person name="Sun H."/>
            <person name="Tunlid A."/>
            <person name="Henrissat B."/>
            <person name="Grigoriev I.V."/>
            <person name="Hibbett D.S."/>
            <person name="Martin F."/>
            <person name="Nordberg H.P."/>
            <person name="Cantor M.N."/>
            <person name="Hua S.X."/>
        </authorList>
    </citation>
    <scope>NUCLEOTIDE SEQUENCE [LARGE SCALE GENOMIC DNA]</scope>
    <source>
        <strain evidence="16">h7</strain>
    </source>
</reference>
<evidence type="ECO:0000256" key="7">
    <source>
        <dbReference type="ARBA" id="ARBA00022824"/>
    </source>
</evidence>
<organism evidence="15 16">
    <name type="scientific">Hebeloma cylindrosporum</name>
    <dbReference type="NCBI Taxonomy" id="76867"/>
    <lineage>
        <taxon>Eukaryota</taxon>
        <taxon>Fungi</taxon>
        <taxon>Dikarya</taxon>
        <taxon>Basidiomycota</taxon>
        <taxon>Agaricomycotina</taxon>
        <taxon>Agaricomycetes</taxon>
        <taxon>Agaricomycetidae</taxon>
        <taxon>Agaricales</taxon>
        <taxon>Agaricineae</taxon>
        <taxon>Hymenogastraceae</taxon>
        <taxon>Hebeloma</taxon>
    </lineage>
</organism>
<evidence type="ECO:0000256" key="11">
    <source>
        <dbReference type="ARBA" id="ARBA00039885"/>
    </source>
</evidence>
<dbReference type="InterPro" id="IPR000608">
    <property type="entry name" value="UBC"/>
</dbReference>
<dbReference type="PANTHER" id="PTHR24067">
    <property type="entry name" value="UBIQUITIN-CONJUGATING ENZYME E2"/>
    <property type="match status" value="1"/>
</dbReference>
<evidence type="ECO:0000256" key="3">
    <source>
        <dbReference type="ARBA" id="ARBA00022679"/>
    </source>
</evidence>
<evidence type="ECO:0000256" key="2">
    <source>
        <dbReference type="ARBA" id="ARBA00012486"/>
    </source>
</evidence>
<keyword evidence="6" id="KW-0833">Ubl conjugation pathway</keyword>
<dbReference type="AlphaFoldDB" id="A0A0C3C402"/>
<feature type="region of interest" description="Disordered" evidence="13">
    <location>
        <begin position="186"/>
        <end position="207"/>
    </location>
</feature>
<keyword evidence="8" id="KW-0067">ATP-binding</keyword>
<keyword evidence="5" id="KW-0547">Nucleotide-binding</keyword>
<dbReference type="Gene3D" id="3.10.110.10">
    <property type="entry name" value="Ubiquitin Conjugating Enzyme"/>
    <property type="match status" value="1"/>
</dbReference>
<dbReference type="EMBL" id="KN831791">
    <property type="protein sequence ID" value="KIM38326.1"/>
    <property type="molecule type" value="Genomic_DNA"/>
</dbReference>
<evidence type="ECO:0000256" key="6">
    <source>
        <dbReference type="ARBA" id="ARBA00022786"/>
    </source>
</evidence>
<evidence type="ECO:0000256" key="12">
    <source>
        <dbReference type="ARBA" id="ARBA00042181"/>
    </source>
</evidence>